<feature type="chain" id="PRO_5032606423" evidence="1">
    <location>
        <begin position="25"/>
        <end position="183"/>
    </location>
</feature>
<name>A0A7T4URF9_9GAMM</name>
<keyword evidence="3" id="KW-1185">Reference proteome</keyword>
<accession>A0A7T4URF9</accession>
<dbReference type="PROSITE" id="PS51257">
    <property type="entry name" value="PROKAR_LIPOPROTEIN"/>
    <property type="match status" value="1"/>
</dbReference>
<proteinExistence type="predicted"/>
<dbReference type="EMBL" id="CP066167">
    <property type="protein sequence ID" value="QQD18320.1"/>
    <property type="molecule type" value="Genomic_DNA"/>
</dbReference>
<feature type="signal peptide" evidence="1">
    <location>
        <begin position="1"/>
        <end position="24"/>
    </location>
</feature>
<dbReference type="KEGG" id="snan:I6N98_00125"/>
<dbReference type="AlphaFoldDB" id="A0A7T4URF9"/>
<evidence type="ECO:0000313" key="2">
    <source>
        <dbReference type="EMBL" id="QQD18320.1"/>
    </source>
</evidence>
<organism evidence="2 3">
    <name type="scientific">Spongiibacter nanhainus</name>
    <dbReference type="NCBI Taxonomy" id="2794344"/>
    <lineage>
        <taxon>Bacteria</taxon>
        <taxon>Pseudomonadati</taxon>
        <taxon>Pseudomonadota</taxon>
        <taxon>Gammaproteobacteria</taxon>
        <taxon>Cellvibrionales</taxon>
        <taxon>Spongiibacteraceae</taxon>
        <taxon>Spongiibacter</taxon>
    </lineage>
</organism>
<gene>
    <name evidence="2" type="ORF">I6N98_00125</name>
</gene>
<dbReference type="RefSeq" id="WP_198569817.1">
    <property type="nucleotide sequence ID" value="NZ_CP066167.1"/>
</dbReference>
<keyword evidence="1" id="KW-0732">Signal</keyword>
<evidence type="ECO:0000313" key="3">
    <source>
        <dbReference type="Proteomes" id="UP000596063"/>
    </source>
</evidence>
<reference evidence="2 3" key="1">
    <citation type="submission" date="2020-12" db="EMBL/GenBank/DDBJ databases">
        <authorList>
            <person name="Shan Y."/>
        </authorList>
    </citation>
    <scope>NUCLEOTIDE SEQUENCE [LARGE SCALE GENOMIC DNA]</scope>
    <source>
        <strain evidence="3">csc3.9</strain>
    </source>
</reference>
<evidence type="ECO:0000256" key="1">
    <source>
        <dbReference type="SAM" id="SignalP"/>
    </source>
</evidence>
<protein>
    <submittedName>
        <fullName evidence="2">Uncharacterized protein</fullName>
    </submittedName>
</protein>
<dbReference type="Proteomes" id="UP000596063">
    <property type="component" value="Chromosome"/>
</dbReference>
<sequence>MKLKLPGAPIALAASLAFILSGCAGVPQGALALSQESLETRQLQSKKYEGINEERILSASAGVLQDMGFTLVESETSLGVIIGNKDRSAVSAGQIALVFLAALGGANAAYDKDQKIIASLVTRPARGSEGQLIADTYVARVTFARSVTNSHNIIRYESLEAPELYQDFFEKLSKSVFLEGANI</sequence>